<keyword evidence="5 6" id="KW-0687">Ribonucleoprotein</keyword>
<dbReference type="InterPro" id="IPR027488">
    <property type="entry name" value="Ribosomal_uS3_arc"/>
</dbReference>
<dbReference type="CDD" id="cd02411">
    <property type="entry name" value="KH-II_30S_S3_arch"/>
    <property type="match status" value="1"/>
</dbReference>
<comment type="function">
    <text evidence="6">Binds the lower part of the 30S subunit head.</text>
</comment>
<dbReference type="InterPro" id="IPR001351">
    <property type="entry name" value="Ribosomal_uS3_C"/>
</dbReference>
<dbReference type="PANTHER" id="PTHR11760">
    <property type="entry name" value="30S/40S RIBOSOMAL PROTEIN S3"/>
    <property type="match status" value="1"/>
</dbReference>
<evidence type="ECO:0000256" key="4">
    <source>
        <dbReference type="ARBA" id="ARBA00022980"/>
    </source>
</evidence>
<gene>
    <name evidence="6" type="primary">rps3</name>
    <name evidence="9" type="ORF">K9W45_07850</name>
</gene>
<evidence type="ECO:0000256" key="7">
    <source>
        <dbReference type="SAM" id="Coils"/>
    </source>
</evidence>
<evidence type="ECO:0000256" key="5">
    <source>
        <dbReference type="ARBA" id="ARBA00023274"/>
    </source>
</evidence>
<dbReference type="SUPFAM" id="SSF54821">
    <property type="entry name" value="Ribosomal protein S3 C-terminal domain"/>
    <property type="match status" value="1"/>
</dbReference>
<keyword evidence="2 6" id="KW-0699">rRNA-binding</keyword>
<organism evidence="9">
    <name type="scientific">Candidatus Heimdallarchaeum aukensis</name>
    <dbReference type="NCBI Taxonomy" id="2876573"/>
    <lineage>
        <taxon>Archaea</taxon>
        <taxon>Promethearchaeati</taxon>
        <taxon>Candidatus Heimdallarchaeota</taxon>
        <taxon>Candidatus Heimdallarchaeia (ex Rinke et al. 2021) (nom. nud.)</taxon>
        <taxon>Candidatus Heimdallarchaeales</taxon>
        <taxon>Candidatus Heimdallarchaeaceae</taxon>
        <taxon>Candidatus Heimdallarchaeum</taxon>
    </lineage>
</organism>
<dbReference type="PROSITE" id="PS50823">
    <property type="entry name" value="KH_TYPE_2"/>
    <property type="match status" value="1"/>
</dbReference>
<comment type="similarity">
    <text evidence="1 6">Belongs to the universal ribosomal protein uS3 family.</text>
</comment>
<dbReference type="InterPro" id="IPR036419">
    <property type="entry name" value="Ribosomal_S3_C_sf"/>
</dbReference>
<dbReference type="Pfam" id="PF00189">
    <property type="entry name" value="Ribosomal_S3_C"/>
    <property type="match status" value="1"/>
</dbReference>
<keyword evidence="3 6" id="KW-0694">RNA-binding</keyword>
<comment type="subunit">
    <text evidence="6">Part of the 30S ribosomal subunit.</text>
</comment>
<dbReference type="GO" id="GO:0003735">
    <property type="term" value="F:structural constituent of ribosome"/>
    <property type="evidence" value="ECO:0007669"/>
    <property type="project" value="UniProtKB-UniRule"/>
</dbReference>
<dbReference type="AlphaFoldDB" id="A0A9Y1BJ17"/>
<proteinExistence type="inferred from homology"/>
<dbReference type="NCBIfam" id="TIGR01008">
    <property type="entry name" value="uS3_euk_arch"/>
    <property type="match status" value="1"/>
</dbReference>
<evidence type="ECO:0000256" key="6">
    <source>
        <dbReference type="HAMAP-Rule" id="MF_01309"/>
    </source>
</evidence>
<dbReference type="GO" id="GO:0019843">
    <property type="term" value="F:rRNA binding"/>
    <property type="evidence" value="ECO:0007669"/>
    <property type="project" value="UniProtKB-UniRule"/>
</dbReference>
<dbReference type="Proteomes" id="UP001201020">
    <property type="component" value="Chromosome"/>
</dbReference>
<evidence type="ECO:0000256" key="3">
    <source>
        <dbReference type="ARBA" id="ARBA00022884"/>
    </source>
</evidence>
<evidence type="ECO:0000256" key="1">
    <source>
        <dbReference type="ARBA" id="ARBA00010761"/>
    </source>
</evidence>
<dbReference type="InterPro" id="IPR015946">
    <property type="entry name" value="KH_dom-like_a/b"/>
</dbReference>
<feature type="domain" description="KH type-2" evidence="8">
    <location>
        <begin position="17"/>
        <end position="86"/>
    </location>
</feature>
<dbReference type="NCBIfam" id="NF003219">
    <property type="entry name" value="PRK04191.1"/>
    <property type="match status" value="1"/>
</dbReference>
<dbReference type="EMBL" id="CP084166">
    <property type="protein sequence ID" value="UJG39771.1"/>
    <property type="molecule type" value="Genomic_DNA"/>
</dbReference>
<reference evidence="9" key="1">
    <citation type="journal article" date="2022" name="Nat. Microbiol.">
        <title>Unique mobile elements and scalable gene flow at the prokaryote-eukaryote boundary revealed by circularized Asgard archaea genomes.</title>
        <authorList>
            <person name="Wu F."/>
            <person name="Speth D.R."/>
            <person name="Philosof A."/>
            <person name="Cremiere A."/>
            <person name="Narayanan A."/>
            <person name="Barco R.A."/>
            <person name="Connon S.A."/>
            <person name="Amend J.P."/>
            <person name="Antoshechkin I.A."/>
            <person name="Orphan V.J."/>
        </authorList>
    </citation>
    <scope>NUCLEOTIDE SEQUENCE</scope>
    <source>
        <strain evidence="9">PM71</strain>
    </source>
</reference>
<dbReference type="GO" id="GO:0006412">
    <property type="term" value="P:translation"/>
    <property type="evidence" value="ECO:0007669"/>
    <property type="project" value="UniProtKB-UniRule"/>
</dbReference>
<dbReference type="Pfam" id="PF07650">
    <property type="entry name" value="KH_2"/>
    <property type="match status" value="1"/>
</dbReference>
<sequence length="318" mass="35737">MPATKDFIARKIKRNAIDEYLAKKLKTAEYGGCEIRRTPLGDRVILRAGRVGLAIGGRGKTIRSITNTLREQFKLDNPQIEVSQVENPDLDARVMAYRLASSLERGRHFRRSAHGIMRRILSAGAKGVEVIISGKITSQRARVETFRAGFVAKCGAPATEFVDEGKATAIIRRGKIGVKVRIMRPDAILPDDIEIIAEPTARDTKEVSIGEEEVAGETEIEEYSEELEEIEELDEMAELDETGVSEIDEMAELDEISETEGEIKKEEVEVEDIKKSKDYTVKEAKVLMEKMTPEEIHKFVEGDTRKTILKYVEKINNE</sequence>
<dbReference type="Gene3D" id="3.30.300.20">
    <property type="match status" value="1"/>
</dbReference>
<dbReference type="Gene3D" id="3.30.1140.32">
    <property type="entry name" value="Ribosomal protein S3, C-terminal domain"/>
    <property type="match status" value="1"/>
</dbReference>
<evidence type="ECO:0000313" key="9">
    <source>
        <dbReference type="EMBL" id="UJG39771.1"/>
    </source>
</evidence>
<accession>A0A9Y1BJ17</accession>
<feature type="coiled-coil region" evidence="7">
    <location>
        <begin position="213"/>
        <end position="276"/>
    </location>
</feature>
<dbReference type="GO" id="GO:0022627">
    <property type="term" value="C:cytosolic small ribosomal subunit"/>
    <property type="evidence" value="ECO:0007669"/>
    <property type="project" value="UniProtKB-UniRule"/>
</dbReference>
<evidence type="ECO:0000259" key="8">
    <source>
        <dbReference type="PROSITE" id="PS50823"/>
    </source>
</evidence>
<dbReference type="HAMAP" id="MF_01309_A">
    <property type="entry name" value="Ribosomal_uS3_A"/>
    <property type="match status" value="1"/>
</dbReference>
<dbReference type="SMART" id="SM00322">
    <property type="entry name" value="KH"/>
    <property type="match status" value="1"/>
</dbReference>
<protein>
    <recommendedName>
        <fullName evidence="6">Small ribosomal subunit protein uS3</fullName>
    </recommendedName>
</protein>
<dbReference type="InterPro" id="IPR009019">
    <property type="entry name" value="KH_sf_prok-type"/>
</dbReference>
<evidence type="ECO:0000256" key="2">
    <source>
        <dbReference type="ARBA" id="ARBA00022730"/>
    </source>
</evidence>
<dbReference type="InterPro" id="IPR057258">
    <property type="entry name" value="Ribosomal_uS3"/>
</dbReference>
<dbReference type="InterPro" id="IPR004087">
    <property type="entry name" value="KH_dom"/>
</dbReference>
<dbReference type="InterPro" id="IPR004044">
    <property type="entry name" value="KH_dom_type_2"/>
</dbReference>
<name>A0A9Y1BJ17_9ARCH</name>
<keyword evidence="7" id="KW-0175">Coiled coil</keyword>
<keyword evidence="4 6" id="KW-0689">Ribosomal protein</keyword>
<dbReference type="InterPro" id="IPR005703">
    <property type="entry name" value="Ribosomal_uS3_euk/arc"/>
</dbReference>
<dbReference type="PANTHER" id="PTHR11760:SF32">
    <property type="entry name" value="SMALL RIBOSOMAL SUBUNIT PROTEIN US3"/>
    <property type="match status" value="1"/>
</dbReference>
<dbReference type="SUPFAM" id="SSF54814">
    <property type="entry name" value="Prokaryotic type KH domain (KH-domain type II)"/>
    <property type="match status" value="1"/>
</dbReference>